<feature type="compositionally biased region" description="Basic and acidic residues" evidence="1">
    <location>
        <begin position="57"/>
        <end position="80"/>
    </location>
</feature>
<evidence type="ECO:0000256" key="2">
    <source>
        <dbReference type="SAM" id="SignalP"/>
    </source>
</evidence>
<evidence type="ECO:0000256" key="1">
    <source>
        <dbReference type="SAM" id="MobiDB-lite"/>
    </source>
</evidence>
<keyword evidence="2" id="KW-0732">Signal</keyword>
<dbReference type="PROSITE" id="PS51257">
    <property type="entry name" value="PROKAR_LIPOPROTEIN"/>
    <property type="match status" value="1"/>
</dbReference>
<name>A0ABU3N4D1_9SPHN</name>
<reference evidence="3" key="1">
    <citation type="submission" date="2022-04" db="EMBL/GenBank/DDBJ databases">
        <title>Tomato heritable bacteria conferring resistance against bacterial wilt.</title>
        <authorList>
            <person name="Yin J."/>
        </authorList>
    </citation>
    <scope>NUCLEOTIDE SEQUENCE</scope>
    <source>
        <strain evidence="3">Cra20</strain>
    </source>
</reference>
<evidence type="ECO:0008006" key="4">
    <source>
        <dbReference type="Google" id="ProtNLM"/>
    </source>
</evidence>
<accession>A0ABU3N4D1</accession>
<evidence type="ECO:0000313" key="3">
    <source>
        <dbReference type="EMBL" id="MDT8759318.1"/>
    </source>
</evidence>
<feature type="signal peptide" evidence="2">
    <location>
        <begin position="1"/>
        <end position="15"/>
    </location>
</feature>
<dbReference type="EMBL" id="JALMLT010000002">
    <property type="protein sequence ID" value="MDT8759318.1"/>
    <property type="molecule type" value="Genomic_DNA"/>
</dbReference>
<feature type="region of interest" description="Disordered" evidence="1">
    <location>
        <begin position="22"/>
        <end position="80"/>
    </location>
</feature>
<organism evidence="3">
    <name type="scientific">Sphingomonas psychrotolerans</name>
    <dbReference type="NCBI Taxonomy" id="1327635"/>
    <lineage>
        <taxon>Bacteria</taxon>
        <taxon>Pseudomonadati</taxon>
        <taxon>Pseudomonadota</taxon>
        <taxon>Alphaproteobacteria</taxon>
        <taxon>Sphingomonadales</taxon>
        <taxon>Sphingomonadaceae</taxon>
        <taxon>Sphingomonas</taxon>
    </lineage>
</organism>
<comment type="caution">
    <text evidence="3">The sequence shown here is derived from an EMBL/GenBank/DDBJ whole genome shotgun (WGS) entry which is preliminary data.</text>
</comment>
<proteinExistence type="predicted"/>
<protein>
    <recommendedName>
        <fullName evidence="4">Argininosuccinate lyase</fullName>
    </recommendedName>
</protein>
<feature type="chain" id="PRO_5046236146" description="Argininosuccinate lyase" evidence="2">
    <location>
        <begin position="16"/>
        <end position="80"/>
    </location>
</feature>
<sequence length="80" mass="8418">MRGLLLLLTASLALAGCGAREGLKPAEGASLPPAPYGATATPTPEDLLKPPVQARPARSDDLIESTDRRRTDKFDLPPPN</sequence>
<gene>
    <name evidence="3" type="ORF">MZO42_11470</name>
</gene>